<keyword evidence="2" id="KW-1185">Reference proteome</keyword>
<name>A0A4W3H767_CALMI</name>
<reference evidence="1" key="4">
    <citation type="submission" date="2025-08" db="UniProtKB">
        <authorList>
            <consortium name="Ensembl"/>
        </authorList>
    </citation>
    <scope>IDENTIFICATION</scope>
</reference>
<proteinExistence type="predicted"/>
<dbReference type="AlphaFoldDB" id="A0A4W3H767"/>
<evidence type="ECO:0000313" key="1">
    <source>
        <dbReference type="Ensembl" id="ENSCMIP00000011195.1"/>
    </source>
</evidence>
<accession>A0A4W3H767</accession>
<organism evidence="1 2">
    <name type="scientific">Callorhinchus milii</name>
    <name type="common">Ghost shark</name>
    <dbReference type="NCBI Taxonomy" id="7868"/>
    <lineage>
        <taxon>Eukaryota</taxon>
        <taxon>Metazoa</taxon>
        <taxon>Chordata</taxon>
        <taxon>Craniata</taxon>
        <taxon>Vertebrata</taxon>
        <taxon>Chondrichthyes</taxon>
        <taxon>Holocephali</taxon>
        <taxon>Chimaeriformes</taxon>
        <taxon>Callorhinchidae</taxon>
        <taxon>Callorhinchus</taxon>
    </lineage>
</organism>
<dbReference type="InParanoid" id="A0A4W3H767"/>
<sequence length="88" mass="9408">VIPVAVVHFPLSGFGFDGARSHVQQEVQVPVHHFDGKKVHLDDPGVLGVLLVARFPVTEQDQPVGLGGSKIERDGACLLGVPLRQSHV</sequence>
<reference evidence="2" key="2">
    <citation type="journal article" date="2007" name="PLoS Biol.">
        <title>Survey sequencing and comparative analysis of the elephant shark (Callorhinchus milii) genome.</title>
        <authorList>
            <person name="Venkatesh B."/>
            <person name="Kirkness E.F."/>
            <person name="Loh Y.H."/>
            <person name="Halpern A.L."/>
            <person name="Lee A.P."/>
            <person name="Johnson J."/>
            <person name="Dandona N."/>
            <person name="Viswanathan L.D."/>
            <person name="Tay A."/>
            <person name="Venter J.C."/>
            <person name="Strausberg R.L."/>
            <person name="Brenner S."/>
        </authorList>
    </citation>
    <scope>NUCLEOTIDE SEQUENCE [LARGE SCALE GENOMIC DNA]</scope>
</reference>
<dbReference type="OMA" id="RCPLAQC"/>
<protein>
    <submittedName>
        <fullName evidence="1">Uncharacterized protein</fullName>
    </submittedName>
</protein>
<reference evidence="1" key="5">
    <citation type="submission" date="2025-09" db="UniProtKB">
        <authorList>
            <consortium name="Ensembl"/>
        </authorList>
    </citation>
    <scope>IDENTIFICATION</scope>
</reference>
<evidence type="ECO:0000313" key="2">
    <source>
        <dbReference type="Proteomes" id="UP000314986"/>
    </source>
</evidence>
<reference evidence="2" key="3">
    <citation type="journal article" date="2014" name="Nature">
        <title>Elephant shark genome provides unique insights into gnathostome evolution.</title>
        <authorList>
            <consortium name="International Elephant Shark Genome Sequencing Consortium"/>
            <person name="Venkatesh B."/>
            <person name="Lee A.P."/>
            <person name="Ravi V."/>
            <person name="Maurya A.K."/>
            <person name="Lian M.M."/>
            <person name="Swann J.B."/>
            <person name="Ohta Y."/>
            <person name="Flajnik M.F."/>
            <person name="Sutoh Y."/>
            <person name="Kasahara M."/>
            <person name="Hoon S."/>
            <person name="Gangu V."/>
            <person name="Roy S.W."/>
            <person name="Irimia M."/>
            <person name="Korzh V."/>
            <person name="Kondrychyn I."/>
            <person name="Lim Z.W."/>
            <person name="Tay B.H."/>
            <person name="Tohari S."/>
            <person name="Kong K.W."/>
            <person name="Ho S."/>
            <person name="Lorente-Galdos B."/>
            <person name="Quilez J."/>
            <person name="Marques-Bonet T."/>
            <person name="Raney B.J."/>
            <person name="Ingham P.W."/>
            <person name="Tay A."/>
            <person name="Hillier L.W."/>
            <person name="Minx P."/>
            <person name="Boehm T."/>
            <person name="Wilson R.K."/>
            <person name="Brenner S."/>
            <person name="Warren W.C."/>
        </authorList>
    </citation>
    <scope>NUCLEOTIDE SEQUENCE [LARGE SCALE GENOMIC DNA]</scope>
</reference>
<reference evidence="2" key="1">
    <citation type="journal article" date="2006" name="Science">
        <title>Ancient noncoding elements conserved in the human genome.</title>
        <authorList>
            <person name="Venkatesh B."/>
            <person name="Kirkness E.F."/>
            <person name="Loh Y.H."/>
            <person name="Halpern A.L."/>
            <person name="Lee A.P."/>
            <person name="Johnson J."/>
            <person name="Dandona N."/>
            <person name="Viswanathan L.D."/>
            <person name="Tay A."/>
            <person name="Venter J.C."/>
            <person name="Strausberg R.L."/>
            <person name="Brenner S."/>
        </authorList>
    </citation>
    <scope>NUCLEOTIDE SEQUENCE [LARGE SCALE GENOMIC DNA]</scope>
</reference>
<dbReference type="Proteomes" id="UP000314986">
    <property type="component" value="Unassembled WGS sequence"/>
</dbReference>
<dbReference type="GeneTree" id="ENSGT00960000186719"/>
<dbReference type="Ensembl" id="ENSCMIT00000011475.1">
    <property type="protein sequence ID" value="ENSCMIP00000011195.1"/>
    <property type="gene ID" value="ENSCMIG00000005828.1"/>
</dbReference>